<evidence type="ECO:0000256" key="1">
    <source>
        <dbReference type="SAM" id="MobiDB-lite"/>
    </source>
</evidence>
<feature type="signal peptide" evidence="2">
    <location>
        <begin position="1"/>
        <end position="22"/>
    </location>
</feature>
<protein>
    <recommendedName>
        <fullName evidence="5">Gpi anchored protein</fullName>
    </recommendedName>
</protein>
<keyword evidence="4" id="KW-1185">Reference proteome</keyword>
<dbReference type="PANTHER" id="PTHR39599:SF1">
    <property type="entry name" value="GPI-ANCHORED PROTEIN (EUROFUNG)"/>
    <property type="match status" value="1"/>
</dbReference>
<proteinExistence type="predicted"/>
<reference evidence="3" key="1">
    <citation type="journal article" date="2021" name="Nat. Commun.">
        <title>Genetic determinants of endophytism in the Arabidopsis root mycobiome.</title>
        <authorList>
            <person name="Mesny F."/>
            <person name="Miyauchi S."/>
            <person name="Thiergart T."/>
            <person name="Pickel B."/>
            <person name="Atanasova L."/>
            <person name="Karlsson M."/>
            <person name="Huettel B."/>
            <person name="Barry K.W."/>
            <person name="Haridas S."/>
            <person name="Chen C."/>
            <person name="Bauer D."/>
            <person name="Andreopoulos W."/>
            <person name="Pangilinan J."/>
            <person name="LaButti K."/>
            <person name="Riley R."/>
            <person name="Lipzen A."/>
            <person name="Clum A."/>
            <person name="Drula E."/>
            <person name="Henrissat B."/>
            <person name="Kohler A."/>
            <person name="Grigoriev I.V."/>
            <person name="Martin F.M."/>
            <person name="Hacquard S."/>
        </authorList>
    </citation>
    <scope>NUCLEOTIDE SEQUENCE</scope>
    <source>
        <strain evidence="3">MPI-CAGE-AT-0021</strain>
    </source>
</reference>
<comment type="caution">
    <text evidence="3">The sequence shown here is derived from an EMBL/GenBank/DDBJ whole genome shotgun (WGS) entry which is preliminary data.</text>
</comment>
<dbReference type="Proteomes" id="UP000717696">
    <property type="component" value="Unassembled WGS sequence"/>
</dbReference>
<feature type="region of interest" description="Disordered" evidence="1">
    <location>
        <begin position="203"/>
        <end position="304"/>
    </location>
</feature>
<gene>
    <name evidence="3" type="ORF">B0J13DRAFT_551459</name>
</gene>
<evidence type="ECO:0000313" key="3">
    <source>
        <dbReference type="EMBL" id="KAH7149421.1"/>
    </source>
</evidence>
<organism evidence="3 4">
    <name type="scientific">Dactylonectria estremocensis</name>
    <dbReference type="NCBI Taxonomy" id="1079267"/>
    <lineage>
        <taxon>Eukaryota</taxon>
        <taxon>Fungi</taxon>
        <taxon>Dikarya</taxon>
        <taxon>Ascomycota</taxon>
        <taxon>Pezizomycotina</taxon>
        <taxon>Sordariomycetes</taxon>
        <taxon>Hypocreomycetidae</taxon>
        <taxon>Hypocreales</taxon>
        <taxon>Nectriaceae</taxon>
        <taxon>Dactylonectria</taxon>
    </lineage>
</organism>
<feature type="chain" id="PRO_5040465901" description="Gpi anchored protein" evidence="2">
    <location>
        <begin position="23"/>
        <end position="443"/>
    </location>
</feature>
<evidence type="ECO:0000313" key="4">
    <source>
        <dbReference type="Proteomes" id="UP000717696"/>
    </source>
</evidence>
<dbReference type="AlphaFoldDB" id="A0A9P9J9N4"/>
<accession>A0A9P9J9N4</accession>
<dbReference type="PANTHER" id="PTHR39599">
    <property type="entry name" value="GPI-ANCHORED PROTEIN (EUROFUNG)-RELATED-RELATED"/>
    <property type="match status" value="1"/>
</dbReference>
<sequence length="443" mass="44868">MKPYPALFALPSLAIFASQVAGDGSAPTAIKKLAPNSHEKLLAEHLAFAAIPVLGPRDTVSSLWDEGQNRERDAAADSTTQRYRPAFARHLNHAESAYLRRAAARALLLHRREACPAGTSSCADIGSSDKCCQEGTYCVSVEDSSVGNIACCPDAASCGGGVGACPSGATSCSEDLGGGCCIPGYVCEGAGCVPSASATGLSSSASSTAVQDSTQEQAETTTTTTSVESTEEQATSTTTEIETTTTSEEPTTSEETTSSERATATETATTEDSTRTITGTATGGAPFRPISSETTASATDTSETQTGCPTGYYGCLATHGGGCCRTDRQCNTYDCPSPSTTLVSGGITIVLLATDAPPAAGAGAGDATSTCADGWFLCGRDAGTVAGCCPSDYSCGTASCFTVTASHTAKVQKEFPEADVATRCSPRALLVGAIGALCLLIVI</sequence>
<dbReference type="EMBL" id="JAGMUU010000007">
    <property type="protein sequence ID" value="KAH7149421.1"/>
    <property type="molecule type" value="Genomic_DNA"/>
</dbReference>
<evidence type="ECO:0000256" key="2">
    <source>
        <dbReference type="SAM" id="SignalP"/>
    </source>
</evidence>
<name>A0A9P9J9N4_9HYPO</name>
<evidence type="ECO:0008006" key="5">
    <source>
        <dbReference type="Google" id="ProtNLM"/>
    </source>
</evidence>
<dbReference type="OrthoDB" id="2426396at2759"/>
<keyword evidence="2" id="KW-0732">Signal</keyword>